<evidence type="ECO:0000256" key="6">
    <source>
        <dbReference type="HAMAP-Rule" id="MF_00229"/>
    </source>
</evidence>
<protein>
    <recommendedName>
        <fullName evidence="2 6">Histidine ammonia-lyase</fullName>
        <shortName evidence="6">Histidase</shortName>
        <ecNumber evidence="2 6">4.3.1.3</ecNumber>
    </recommendedName>
</protein>
<dbReference type="NCBIfam" id="NF006871">
    <property type="entry name" value="PRK09367.1"/>
    <property type="match status" value="1"/>
</dbReference>
<comment type="subcellular location">
    <subcellularLocation>
        <location evidence="6 9">Cytoplasm</location>
    </subcellularLocation>
</comment>
<dbReference type="OrthoDB" id="9806955at2"/>
<dbReference type="GO" id="GO:0004397">
    <property type="term" value="F:histidine ammonia-lyase activity"/>
    <property type="evidence" value="ECO:0007669"/>
    <property type="project" value="UniProtKB-UniRule"/>
</dbReference>
<dbReference type="PANTHER" id="PTHR10362">
    <property type="entry name" value="HISTIDINE AMMONIA-LYASE"/>
    <property type="match status" value="1"/>
</dbReference>
<evidence type="ECO:0000256" key="7">
    <source>
        <dbReference type="RuleBase" id="RU003954"/>
    </source>
</evidence>
<dbReference type="HAMAP" id="MF_00229">
    <property type="entry name" value="His_ammonia_lyase"/>
    <property type="match status" value="1"/>
</dbReference>
<feature type="modified residue" description="2,3-didehydroalanine (Ser)" evidence="6">
    <location>
        <position position="144"/>
    </location>
</feature>
<dbReference type="InterPro" id="IPR024083">
    <property type="entry name" value="Fumarase/histidase_N"/>
</dbReference>
<evidence type="ECO:0000256" key="1">
    <source>
        <dbReference type="ARBA" id="ARBA00005113"/>
    </source>
</evidence>
<dbReference type="EC" id="4.3.1.3" evidence="2 6"/>
<evidence type="ECO:0000256" key="3">
    <source>
        <dbReference type="ARBA" id="ARBA00022808"/>
    </source>
</evidence>
<proteinExistence type="inferred from homology"/>
<organism evidence="10 11">
    <name type="scientific">Paraclostridium sordellii</name>
    <name type="common">Clostridium sordellii</name>
    <dbReference type="NCBI Taxonomy" id="1505"/>
    <lineage>
        <taxon>Bacteria</taxon>
        <taxon>Bacillati</taxon>
        <taxon>Bacillota</taxon>
        <taxon>Clostridia</taxon>
        <taxon>Peptostreptococcales</taxon>
        <taxon>Peptostreptococcaceae</taxon>
        <taxon>Paraclostridium</taxon>
    </lineage>
</organism>
<dbReference type="InterPro" id="IPR022313">
    <property type="entry name" value="Phe/His_NH3-lyase_AS"/>
</dbReference>
<dbReference type="NCBIfam" id="TIGR01225">
    <property type="entry name" value="hutH"/>
    <property type="match status" value="1"/>
</dbReference>
<dbReference type="GO" id="GO:0019557">
    <property type="term" value="P:L-histidine catabolic process to glutamate and formate"/>
    <property type="evidence" value="ECO:0007669"/>
    <property type="project" value="UniProtKB-UniPathway"/>
</dbReference>
<dbReference type="InterPro" id="IPR005921">
    <property type="entry name" value="HutH"/>
</dbReference>
<dbReference type="GO" id="GO:0005737">
    <property type="term" value="C:cytoplasm"/>
    <property type="evidence" value="ECO:0007669"/>
    <property type="project" value="UniProtKB-SubCell"/>
</dbReference>
<dbReference type="Pfam" id="PF00221">
    <property type="entry name" value="Lyase_aromatic"/>
    <property type="match status" value="1"/>
</dbReference>
<dbReference type="Gene3D" id="1.10.275.10">
    <property type="entry name" value="Fumarase/aspartase (N-terminal domain)"/>
    <property type="match status" value="1"/>
</dbReference>
<comment type="similarity">
    <text evidence="6 7">Belongs to the PAL/histidase family.</text>
</comment>
<keyword evidence="3 6" id="KW-0369">Histidine metabolism</keyword>
<comment type="pathway">
    <text evidence="1 6 8">Amino-acid degradation; L-histidine degradation into L-glutamate; N-formimidoyl-L-glutamate from L-histidine: step 1/3.</text>
</comment>
<dbReference type="InterPro" id="IPR001106">
    <property type="entry name" value="Aromatic_Lyase"/>
</dbReference>
<evidence type="ECO:0000256" key="2">
    <source>
        <dbReference type="ARBA" id="ARBA00012994"/>
    </source>
</evidence>
<evidence type="ECO:0000313" key="11">
    <source>
        <dbReference type="Proteomes" id="UP000049127"/>
    </source>
</evidence>
<evidence type="ECO:0000313" key="10">
    <source>
        <dbReference type="EMBL" id="CEQ02197.1"/>
    </source>
</evidence>
<evidence type="ECO:0000256" key="8">
    <source>
        <dbReference type="RuleBase" id="RU004479"/>
    </source>
</evidence>
<feature type="cross-link" description="5-imidazolinone (Ala-Gly)" evidence="6">
    <location>
        <begin position="143"/>
        <end position="145"/>
    </location>
</feature>
<dbReference type="InterPro" id="IPR008948">
    <property type="entry name" value="L-Aspartase-like"/>
</dbReference>
<reference evidence="10 11" key="1">
    <citation type="submission" date="2015-01" db="EMBL/GenBank/DDBJ databases">
        <authorList>
            <person name="Aslett A.Martin."/>
            <person name="De Silva Nishadi"/>
        </authorList>
    </citation>
    <scope>NUCLEOTIDE SEQUENCE [LARGE SCALE GENOMIC DNA]</scope>
    <source>
        <strain evidence="10 11">R28058</strain>
    </source>
</reference>
<dbReference type="Proteomes" id="UP000049127">
    <property type="component" value="Unassembled WGS sequence"/>
</dbReference>
<evidence type="ECO:0000256" key="5">
    <source>
        <dbReference type="ARBA" id="ARBA00049269"/>
    </source>
</evidence>
<accession>A0A0C7QN33</accession>
<keyword evidence="4 6" id="KW-0456">Lyase</keyword>
<dbReference type="RefSeq" id="WP_055341103.1">
    <property type="nucleotide sequence ID" value="NZ_CEKZ01000003.1"/>
</dbReference>
<dbReference type="EMBL" id="CEKZ01000003">
    <property type="protein sequence ID" value="CEQ02197.1"/>
    <property type="molecule type" value="Genomic_DNA"/>
</dbReference>
<evidence type="ECO:0000256" key="4">
    <source>
        <dbReference type="ARBA" id="ARBA00023239"/>
    </source>
</evidence>
<dbReference type="Gene3D" id="1.20.200.10">
    <property type="entry name" value="Fumarase/aspartase (Central domain)"/>
    <property type="match status" value="1"/>
</dbReference>
<gene>
    <name evidence="6 10" type="primary">hutH</name>
    <name evidence="10" type="ORF">R28058_00211</name>
</gene>
<name>A0A0C7QN33_PARSO</name>
<dbReference type="CDD" id="cd00332">
    <property type="entry name" value="PAL-HAL"/>
    <property type="match status" value="1"/>
</dbReference>
<comment type="PTM">
    <text evidence="6">Contains an active site 4-methylidene-imidazol-5-one (MIO), which is formed autocatalytically by cyclization and dehydration of residues Ala-Ser-Gly.</text>
</comment>
<dbReference type="AlphaFoldDB" id="A0A0C7QN33"/>
<dbReference type="FunFam" id="1.10.275.10:FF:000005">
    <property type="entry name" value="Histidine ammonia-lyase"/>
    <property type="match status" value="1"/>
</dbReference>
<dbReference type="UniPathway" id="UPA00379">
    <property type="reaction ID" value="UER00549"/>
</dbReference>
<dbReference type="FunFam" id="1.20.200.10:FF:000003">
    <property type="entry name" value="Histidine ammonia-lyase"/>
    <property type="match status" value="1"/>
</dbReference>
<dbReference type="GO" id="GO:0019556">
    <property type="term" value="P:L-histidine catabolic process to glutamate and formamide"/>
    <property type="evidence" value="ECO:0007669"/>
    <property type="project" value="UniProtKB-UniPathway"/>
</dbReference>
<evidence type="ECO:0000256" key="9">
    <source>
        <dbReference type="RuleBase" id="RU004480"/>
    </source>
</evidence>
<dbReference type="PROSITE" id="PS00488">
    <property type="entry name" value="PAL_HISTIDASE"/>
    <property type="match status" value="1"/>
</dbReference>
<keyword evidence="6" id="KW-0963">Cytoplasm</keyword>
<sequence>MNKVIIDGRDLTIEDVVNVSRNGYGVELSEEVIKKVKLARDLVDKYVDEQKVVYGITTGFGKFSDVVISKEETHDLQKNLIISHACGVGSPFDEDIVRAIMLLRVNNLSKGYSGVRIETLNTLINMINNNVCPVIPEKGSLGASGDLAPLAHMVLTMIGEGEAIYDGKRMLSSEAMKLAGVEILSELSSKEGLALINGTQVMTAVGALTTYDAMNLLKTADIALSMTMESLNGITCAMDERVHLIRAHRGQINTAKNVLDILSGSEMTTKQGDLRVQDAYSIRCSPQIHGASKDAIEYVRNKVNIEINSVTDNPIIFSEQEDVVSGGNFHGQPMALSFDFLGIALSEIANISERRLERLVNPTLSNGLPAFLIKNGGVNSGFMIVQYSAASLVSENKVLAHPASVDSIPSSANQEDHVSMGTIAARKAREIMKNTRNVLAMELLAATQAIDLRGKKKLGIGTEAAYNVLRKYTNFIEEDLVMYKEINKCEEIVKENLVVEAVEKSLEFELLVNEEIALSEI</sequence>
<comment type="catalytic activity">
    <reaction evidence="5 6 8">
        <text>L-histidine = trans-urocanate + NH4(+)</text>
        <dbReference type="Rhea" id="RHEA:21232"/>
        <dbReference type="ChEBI" id="CHEBI:17771"/>
        <dbReference type="ChEBI" id="CHEBI:28938"/>
        <dbReference type="ChEBI" id="CHEBI:57595"/>
        <dbReference type="EC" id="4.3.1.3"/>
    </reaction>
</comment>
<dbReference type="SUPFAM" id="SSF48557">
    <property type="entry name" value="L-aspartase-like"/>
    <property type="match status" value="1"/>
</dbReference>